<feature type="region of interest" description="Disordered" evidence="1">
    <location>
        <begin position="199"/>
        <end position="218"/>
    </location>
</feature>
<keyword evidence="4" id="KW-1185">Reference proteome</keyword>
<name>A0ABV8DGK8_9BURK</name>
<dbReference type="InterPro" id="IPR011042">
    <property type="entry name" value="6-blade_b-propeller_TolB-like"/>
</dbReference>
<sequence length="577" mass="64299">MPSKPPSVYRWGLRAVVALQCLLICAFVYRYMAAPAPQGPRLPAVQGATLWLESHGALHQFDTQGQRLQRIELSALQLSPNPTSLQFTQAHIFWVHDASRVHRCDLSQKRCMALDLPELSGRSDYRWVRVSSDESEVVVSDASGHQVLVYQRNSADGKYLLQRTYADGMRFPNQTLQTPDGMWVANTNQHQIVRLLSGPSGTQPARSEHPITHPDLRPTRRFPFAMARDPQERLWVLVADGGMRNADLLRMNQQAQPERVIPIAQQQDPNAIVFFDQHLLLTDMRNFVVQRLDLQGQVLAPFGDAPFRAELAAAHQQYRALGRLPTLLISSICVLMLAALWFAWKSGELGQLRGAAWRKPAPQPSATGTAPPPVASATPLPPGRITTVKALPGSTRTTRHAVVVGGVLMCAVMATISYELWPYATQFPWMSGKPSILFSAALLLPLVALPPLLMAQGWRQLKALESIRIGTDGVRIQAQVGKRRYQALADQVTCTRQHLLIGTAMVPLRHRGSALFDEGGLRQNIIDRLPQMTMHDSIWHNGLITHYWRHGGWRGRCTVVGMAVLLGLTLWVPFALR</sequence>
<feature type="transmembrane region" description="Helical" evidence="2">
    <location>
        <begin position="557"/>
        <end position="576"/>
    </location>
</feature>
<protein>
    <submittedName>
        <fullName evidence="3">Uncharacterized protein</fullName>
    </submittedName>
</protein>
<evidence type="ECO:0000313" key="4">
    <source>
        <dbReference type="Proteomes" id="UP001595693"/>
    </source>
</evidence>
<reference evidence="4" key="1">
    <citation type="journal article" date="2019" name="Int. J. Syst. Evol. Microbiol.">
        <title>The Global Catalogue of Microorganisms (GCM) 10K type strain sequencing project: providing services to taxonomists for standard genome sequencing and annotation.</title>
        <authorList>
            <consortium name="The Broad Institute Genomics Platform"/>
            <consortium name="The Broad Institute Genome Sequencing Center for Infectious Disease"/>
            <person name="Wu L."/>
            <person name="Ma J."/>
        </authorList>
    </citation>
    <scope>NUCLEOTIDE SEQUENCE [LARGE SCALE GENOMIC DNA]</scope>
    <source>
        <strain evidence="4">CCUG 2113</strain>
    </source>
</reference>
<evidence type="ECO:0000256" key="1">
    <source>
        <dbReference type="SAM" id="MobiDB-lite"/>
    </source>
</evidence>
<feature type="compositionally biased region" description="Basic and acidic residues" evidence="1">
    <location>
        <begin position="206"/>
        <end position="218"/>
    </location>
</feature>
<dbReference type="Gene3D" id="2.120.10.30">
    <property type="entry name" value="TolB, C-terminal domain"/>
    <property type="match status" value="1"/>
</dbReference>
<proteinExistence type="predicted"/>
<feature type="region of interest" description="Disordered" evidence="1">
    <location>
        <begin position="358"/>
        <end position="381"/>
    </location>
</feature>
<evidence type="ECO:0000313" key="3">
    <source>
        <dbReference type="EMBL" id="MFC3937393.1"/>
    </source>
</evidence>
<keyword evidence="2" id="KW-1133">Transmembrane helix</keyword>
<keyword evidence="2" id="KW-0472">Membrane</keyword>
<feature type="transmembrane region" description="Helical" evidence="2">
    <location>
        <begin position="401"/>
        <end position="424"/>
    </location>
</feature>
<organism evidence="3 4">
    <name type="scientific">Acidovorax facilis</name>
    <dbReference type="NCBI Taxonomy" id="12917"/>
    <lineage>
        <taxon>Bacteria</taxon>
        <taxon>Pseudomonadati</taxon>
        <taxon>Pseudomonadota</taxon>
        <taxon>Betaproteobacteria</taxon>
        <taxon>Burkholderiales</taxon>
        <taxon>Comamonadaceae</taxon>
        <taxon>Acidovorax</taxon>
    </lineage>
</organism>
<keyword evidence="2" id="KW-0812">Transmembrane</keyword>
<comment type="caution">
    <text evidence="3">The sequence shown here is derived from an EMBL/GenBank/DDBJ whole genome shotgun (WGS) entry which is preliminary data.</text>
</comment>
<feature type="transmembrane region" description="Helical" evidence="2">
    <location>
        <begin position="436"/>
        <end position="455"/>
    </location>
</feature>
<dbReference type="Proteomes" id="UP001595693">
    <property type="component" value="Unassembled WGS sequence"/>
</dbReference>
<gene>
    <name evidence="3" type="ORF">ACFOW3_22455</name>
</gene>
<dbReference type="SUPFAM" id="SSF63829">
    <property type="entry name" value="Calcium-dependent phosphotriesterase"/>
    <property type="match status" value="1"/>
</dbReference>
<dbReference type="EMBL" id="JBHSAJ010000066">
    <property type="protein sequence ID" value="MFC3937393.1"/>
    <property type="molecule type" value="Genomic_DNA"/>
</dbReference>
<feature type="transmembrane region" description="Helical" evidence="2">
    <location>
        <begin position="324"/>
        <end position="344"/>
    </location>
</feature>
<feature type="transmembrane region" description="Helical" evidence="2">
    <location>
        <begin position="12"/>
        <end position="32"/>
    </location>
</feature>
<feature type="compositionally biased region" description="Pro residues" evidence="1">
    <location>
        <begin position="370"/>
        <end position="381"/>
    </location>
</feature>
<accession>A0ABV8DGK8</accession>
<dbReference type="RefSeq" id="WP_156358725.1">
    <property type="nucleotide sequence ID" value="NZ_JAMXAX010000050.1"/>
</dbReference>
<evidence type="ECO:0000256" key="2">
    <source>
        <dbReference type="SAM" id="Phobius"/>
    </source>
</evidence>